<organism evidence="2 3">
    <name type="scientific">Gordonia jinghuaiqii</name>
    <dbReference type="NCBI Taxonomy" id="2758710"/>
    <lineage>
        <taxon>Bacteria</taxon>
        <taxon>Bacillati</taxon>
        <taxon>Actinomycetota</taxon>
        <taxon>Actinomycetes</taxon>
        <taxon>Mycobacteriales</taxon>
        <taxon>Gordoniaceae</taxon>
        <taxon>Gordonia</taxon>
    </lineage>
</organism>
<protein>
    <recommendedName>
        <fullName evidence="4">WXG100 family type VII secretion target</fullName>
    </recommendedName>
</protein>
<evidence type="ECO:0000313" key="2">
    <source>
        <dbReference type="EMBL" id="QMT01931.1"/>
    </source>
</evidence>
<evidence type="ECO:0000313" key="3">
    <source>
        <dbReference type="Proteomes" id="UP000515663"/>
    </source>
</evidence>
<dbReference type="EMBL" id="CP059491">
    <property type="protein sequence ID" value="QMT01931.1"/>
    <property type="molecule type" value="Genomic_DNA"/>
</dbReference>
<dbReference type="SUPFAM" id="SSF140453">
    <property type="entry name" value="EsxAB dimer-like"/>
    <property type="match status" value="1"/>
</dbReference>
<sequence length="117" mass="12496">MSDKVSVDLVELRYGGHQLGSWHVETSHTFDRGLRRVAEATESGWVGASARALAEKLDTLQASAQTVTARLGANASGFVTAADSFDAHDTEAGAWLNARNATPTSPDDGDERRLLNL</sequence>
<dbReference type="AlphaFoldDB" id="A0A7D7R0D9"/>
<dbReference type="Gene3D" id="1.10.287.1060">
    <property type="entry name" value="ESAT-6-like"/>
    <property type="match status" value="1"/>
</dbReference>
<name>A0A7D7R0D9_9ACTN</name>
<keyword evidence="3" id="KW-1185">Reference proteome</keyword>
<dbReference type="InterPro" id="IPR036689">
    <property type="entry name" value="ESAT-6-like_sf"/>
</dbReference>
<accession>A0A7D7R0D9</accession>
<dbReference type="Proteomes" id="UP000515663">
    <property type="component" value="Chromosome"/>
</dbReference>
<gene>
    <name evidence="2" type="ORF">H1R19_01675</name>
</gene>
<dbReference type="RefSeq" id="WP_219850395.1">
    <property type="nucleotide sequence ID" value="NZ_CP059491.1"/>
</dbReference>
<proteinExistence type="predicted"/>
<dbReference type="KEGG" id="gji:H1R19_01675"/>
<evidence type="ECO:0000256" key="1">
    <source>
        <dbReference type="SAM" id="MobiDB-lite"/>
    </source>
</evidence>
<reference evidence="3" key="1">
    <citation type="submission" date="2020-07" db="EMBL/GenBank/DDBJ databases">
        <title>novel species isolated from the respiratory tract of Marmot.</title>
        <authorList>
            <person name="Zhang G."/>
        </authorList>
    </citation>
    <scope>NUCLEOTIDE SEQUENCE [LARGE SCALE GENOMIC DNA]</scope>
    <source>
        <strain evidence="3">686</strain>
    </source>
</reference>
<evidence type="ECO:0008006" key="4">
    <source>
        <dbReference type="Google" id="ProtNLM"/>
    </source>
</evidence>
<feature type="region of interest" description="Disordered" evidence="1">
    <location>
        <begin position="96"/>
        <end position="117"/>
    </location>
</feature>